<evidence type="ECO:0000256" key="1">
    <source>
        <dbReference type="ARBA" id="ARBA00003043"/>
    </source>
</evidence>
<dbReference type="SUPFAM" id="SSF102462">
    <property type="entry name" value="Peptidyl-tRNA hydrolase II"/>
    <property type="match status" value="1"/>
</dbReference>
<comment type="catalytic activity">
    <reaction evidence="5">
        <text>an N-acyl-L-alpha-aminoacyl-tRNA + H2O = an N-acyl-L-amino acid + a tRNA + H(+)</text>
        <dbReference type="Rhea" id="RHEA:54448"/>
        <dbReference type="Rhea" id="RHEA-COMP:10123"/>
        <dbReference type="Rhea" id="RHEA-COMP:13883"/>
        <dbReference type="ChEBI" id="CHEBI:15377"/>
        <dbReference type="ChEBI" id="CHEBI:15378"/>
        <dbReference type="ChEBI" id="CHEBI:59874"/>
        <dbReference type="ChEBI" id="CHEBI:78442"/>
        <dbReference type="ChEBI" id="CHEBI:138191"/>
        <dbReference type="EC" id="3.1.1.29"/>
    </reaction>
</comment>
<protein>
    <recommendedName>
        <fullName evidence="6">Peptidyl-tRNA hydrolase</fullName>
        <ecNumber evidence="2">3.1.1.29</ecNumber>
    </recommendedName>
</protein>
<dbReference type="PANTHER" id="PTHR12649:SF11">
    <property type="entry name" value="PEPTIDYL-TRNA HYDROLASE 2, MITOCHONDRIAL"/>
    <property type="match status" value="1"/>
</dbReference>
<reference evidence="7 8" key="1">
    <citation type="submission" date="2019-08" db="EMBL/GenBank/DDBJ databases">
        <authorList>
            <person name="Vazquez-Campos X."/>
        </authorList>
    </citation>
    <scope>NUCLEOTIDE SEQUENCE [LARGE SCALE GENOMIC DNA]</scope>
    <source>
        <strain evidence="7">LFW-283_2</strain>
    </source>
</reference>
<organism evidence="7 8">
    <name type="scientific">Candidatus Bilamarchaeum dharawalense</name>
    <dbReference type="NCBI Taxonomy" id="2885759"/>
    <lineage>
        <taxon>Archaea</taxon>
        <taxon>Candidatus Micrarchaeota</taxon>
        <taxon>Candidatus Micrarchaeia</taxon>
        <taxon>Candidatus Anstonellales</taxon>
        <taxon>Candidatus Bilamarchaeaceae</taxon>
        <taxon>Candidatus Bilamarchaeum</taxon>
    </lineage>
</organism>
<dbReference type="AlphaFoldDB" id="A0A5E4LU23"/>
<dbReference type="InterPro" id="IPR023476">
    <property type="entry name" value="Pep_tRNA_hydro_II_dom_sf"/>
</dbReference>
<sequence>MYKQTIVVRADLKMGRGKLAAQSSHASLSAYKKVSKSNPEIIKAWEMEGQKKVVLKVNGEAELFEFFQKGKDAGIPCEIIRDAGATQLEPGTYTCFGAGPWDEKTLDQIFGKLKLL</sequence>
<dbReference type="Pfam" id="PF01981">
    <property type="entry name" value="PTH2"/>
    <property type="match status" value="1"/>
</dbReference>
<evidence type="ECO:0000256" key="4">
    <source>
        <dbReference type="ARBA" id="ARBA00038050"/>
    </source>
</evidence>
<dbReference type="Gene3D" id="3.40.1490.10">
    <property type="entry name" value="Bit1"/>
    <property type="match status" value="1"/>
</dbReference>
<dbReference type="FunFam" id="3.40.1490.10:FF:000001">
    <property type="entry name" value="Peptidyl-tRNA hydrolase 2"/>
    <property type="match status" value="1"/>
</dbReference>
<dbReference type="Proteomes" id="UP000789941">
    <property type="component" value="Unassembled WGS sequence"/>
</dbReference>
<dbReference type="NCBIfam" id="TIGR00283">
    <property type="entry name" value="arch_pth2"/>
    <property type="match status" value="1"/>
</dbReference>
<dbReference type="CDD" id="cd02430">
    <property type="entry name" value="PTH2"/>
    <property type="match status" value="1"/>
</dbReference>
<evidence type="ECO:0000256" key="3">
    <source>
        <dbReference type="ARBA" id="ARBA00022801"/>
    </source>
</evidence>
<evidence type="ECO:0000256" key="6">
    <source>
        <dbReference type="ARBA" id="ARBA00050038"/>
    </source>
</evidence>
<dbReference type="GO" id="GO:0005829">
    <property type="term" value="C:cytosol"/>
    <property type="evidence" value="ECO:0007669"/>
    <property type="project" value="TreeGrafter"/>
</dbReference>
<proteinExistence type="inferred from homology"/>
<keyword evidence="3 7" id="KW-0378">Hydrolase</keyword>
<evidence type="ECO:0000256" key="5">
    <source>
        <dbReference type="ARBA" id="ARBA00048707"/>
    </source>
</evidence>
<accession>A0A5E4LU23</accession>
<evidence type="ECO:0000313" key="7">
    <source>
        <dbReference type="EMBL" id="VVC04568.1"/>
    </source>
</evidence>
<name>A0A5E4LU23_9ARCH</name>
<dbReference type="PANTHER" id="PTHR12649">
    <property type="entry name" value="PEPTIDYL-TRNA HYDROLASE 2"/>
    <property type="match status" value="1"/>
</dbReference>
<comment type="similarity">
    <text evidence="4">Belongs to the PTH2 family.</text>
</comment>
<comment type="caution">
    <text evidence="7">The sequence shown here is derived from an EMBL/GenBank/DDBJ whole genome shotgun (WGS) entry which is preliminary data.</text>
</comment>
<dbReference type="NCBIfam" id="NF003314">
    <property type="entry name" value="PRK04322.1"/>
    <property type="match status" value="1"/>
</dbReference>
<evidence type="ECO:0000313" key="8">
    <source>
        <dbReference type="Proteomes" id="UP000789941"/>
    </source>
</evidence>
<dbReference type="EC" id="3.1.1.29" evidence="2"/>
<dbReference type="InterPro" id="IPR002833">
    <property type="entry name" value="PTH2"/>
</dbReference>
<gene>
    <name evidence="7" type="primary">pth</name>
    <name evidence="7" type="ORF">LFW2832_01048</name>
</gene>
<comment type="function">
    <text evidence="1">The natural substrate for this enzyme may be peptidyl-tRNAs which drop off the ribosome during protein synthesis.</text>
</comment>
<dbReference type="GO" id="GO:0004045">
    <property type="term" value="F:peptidyl-tRNA hydrolase activity"/>
    <property type="evidence" value="ECO:0007669"/>
    <property type="project" value="UniProtKB-EC"/>
</dbReference>
<dbReference type="EMBL" id="CABMJJ010000009">
    <property type="protein sequence ID" value="VVC04568.1"/>
    <property type="molecule type" value="Genomic_DNA"/>
</dbReference>
<evidence type="ECO:0000256" key="2">
    <source>
        <dbReference type="ARBA" id="ARBA00013260"/>
    </source>
</evidence>